<dbReference type="InterPro" id="IPR002933">
    <property type="entry name" value="Peptidase_M20"/>
</dbReference>
<dbReference type="PANTHER" id="PTHR11014:SF63">
    <property type="entry name" value="METALLOPEPTIDASE, PUTATIVE (AFU_ORTHOLOGUE AFUA_6G09600)-RELATED"/>
    <property type="match status" value="1"/>
</dbReference>
<dbReference type="AlphaFoldDB" id="D6PD91"/>
<protein>
    <recommendedName>
        <fullName evidence="2">Peptidase M20 dimerisation domain-containing protein</fullName>
    </recommendedName>
</protein>
<evidence type="ECO:0000313" key="1">
    <source>
        <dbReference type="EMBL" id="ADD93692.1"/>
    </source>
</evidence>
<accession>D6PD91</accession>
<evidence type="ECO:0008006" key="2">
    <source>
        <dbReference type="Google" id="ProtNLM"/>
    </source>
</evidence>
<dbReference type="Pfam" id="PF01546">
    <property type="entry name" value="Peptidase_M20"/>
    <property type="match status" value="1"/>
</dbReference>
<dbReference type="MEROPS" id="M20.009"/>
<dbReference type="PANTHER" id="PTHR11014">
    <property type="entry name" value="PEPTIDASE M20 FAMILY MEMBER"/>
    <property type="match status" value="1"/>
</dbReference>
<dbReference type="SUPFAM" id="SSF53187">
    <property type="entry name" value="Zn-dependent exopeptidases"/>
    <property type="match status" value="1"/>
</dbReference>
<dbReference type="EMBL" id="GU942993">
    <property type="protein sequence ID" value="ADD93692.1"/>
    <property type="molecule type" value="Genomic_DNA"/>
</dbReference>
<dbReference type="Gene3D" id="3.40.630.10">
    <property type="entry name" value="Zn peptidases"/>
    <property type="match status" value="1"/>
</dbReference>
<dbReference type="InterPro" id="IPR017439">
    <property type="entry name" value="Amidohydrolase"/>
</dbReference>
<dbReference type="GO" id="GO:0016787">
    <property type="term" value="F:hydrolase activity"/>
    <property type="evidence" value="ECO:0007669"/>
    <property type="project" value="InterPro"/>
</dbReference>
<name>D6PD91_9BACT</name>
<reference evidence="1" key="1">
    <citation type="journal article" date="2010" name="ISME J.">
        <title>Metagenome of the Mediterranean deep chlorophyll maximum studied by direct and fosmid library 454 pyrosequencing.</title>
        <authorList>
            <person name="Ghai R."/>
            <person name="Martin-Cuadrado A.B."/>
            <person name="Molto A.G."/>
            <person name="Heredia I.G."/>
            <person name="Cabrera R."/>
            <person name="Martin J."/>
            <person name="Verdu M."/>
            <person name="Deschamps P."/>
            <person name="Moreira D."/>
            <person name="Lopez-Garcia P."/>
            <person name="Mira A."/>
            <person name="Rodriguez-Valera F."/>
        </authorList>
    </citation>
    <scope>NUCLEOTIDE SEQUENCE</scope>
</reference>
<organism evidence="1">
    <name type="scientific">uncultured marine bacterium MedDCM-OCT-S04-C749</name>
    <dbReference type="NCBI Taxonomy" id="743061"/>
    <lineage>
        <taxon>Bacteria</taxon>
        <taxon>environmental samples</taxon>
    </lineage>
</organism>
<proteinExistence type="predicted"/>
<sequence>MRAKGLEVIEGVGVIGVLKSGSGSKTIGLRADMDALPIQETSKHAYSSKHPGVMHACGHDGHTTMLLGAAEELANSLDFDGTVIFIFQPNEENGLGAKAMLNEGILSRFPISEIFALHNLPGTETGRIITRKV</sequence>